<sequence length="331" mass="38124">MLFRNPSIPLSSYSGLLPLSYTSSPHPQKSCTSCRPSPSLSPPLQSPSHSYSYSYSYSYSQSFQARTYAQAAAHPPPRPSEQCRDSDLDWPDPLLPHHTPTPYQILSLRRGEKYSKLRFYELVKLYHPDRCHSSSPVSQLPLALRVERYRLLVSAHTILSDDEKRRAYDLWGTGWTGHNKPPTSHTTTESWAPVRREWPPGHDPMMNASWQDWERWYKREYSGQREEAPHDLYMDNFAFVSIVLSLVSVGLVLQGTRANMMSSNYMEQQERLHKAASMDLARAKRATMTSDREERIKSFLEHREAILAGDDAYQRLLPHPETCAPDTVRKQ</sequence>
<evidence type="ECO:0000256" key="1">
    <source>
        <dbReference type="SAM" id="MobiDB-lite"/>
    </source>
</evidence>
<dbReference type="Proteomes" id="UP000799428">
    <property type="component" value="Unassembled WGS sequence"/>
</dbReference>
<proteinExistence type="predicted"/>
<evidence type="ECO:0000313" key="3">
    <source>
        <dbReference type="EMBL" id="KAF2704248.1"/>
    </source>
</evidence>
<protein>
    <recommendedName>
        <fullName evidence="2">J domain-containing protein</fullName>
    </recommendedName>
</protein>
<dbReference type="Pfam" id="PF00226">
    <property type="entry name" value="DnaJ"/>
    <property type="match status" value="1"/>
</dbReference>
<dbReference type="SUPFAM" id="SSF46565">
    <property type="entry name" value="Chaperone J-domain"/>
    <property type="match status" value="1"/>
</dbReference>
<dbReference type="AlphaFoldDB" id="A0A6G1JUN0"/>
<dbReference type="Gene3D" id="1.10.287.110">
    <property type="entry name" value="DnaJ domain"/>
    <property type="match status" value="1"/>
</dbReference>
<dbReference type="EMBL" id="MU005783">
    <property type="protein sequence ID" value="KAF2704248.1"/>
    <property type="molecule type" value="Genomic_DNA"/>
</dbReference>
<organism evidence="3 4">
    <name type="scientific">Pleomassaria siparia CBS 279.74</name>
    <dbReference type="NCBI Taxonomy" id="1314801"/>
    <lineage>
        <taxon>Eukaryota</taxon>
        <taxon>Fungi</taxon>
        <taxon>Dikarya</taxon>
        <taxon>Ascomycota</taxon>
        <taxon>Pezizomycotina</taxon>
        <taxon>Dothideomycetes</taxon>
        <taxon>Pleosporomycetidae</taxon>
        <taxon>Pleosporales</taxon>
        <taxon>Pleomassariaceae</taxon>
        <taxon>Pleomassaria</taxon>
    </lineage>
</organism>
<accession>A0A6G1JUN0</accession>
<dbReference type="OrthoDB" id="445556at2759"/>
<dbReference type="PROSITE" id="PS50076">
    <property type="entry name" value="DNAJ_2"/>
    <property type="match status" value="1"/>
</dbReference>
<dbReference type="CDD" id="cd06257">
    <property type="entry name" value="DnaJ"/>
    <property type="match status" value="1"/>
</dbReference>
<feature type="region of interest" description="Disordered" evidence="1">
    <location>
        <begin position="68"/>
        <end position="91"/>
    </location>
</feature>
<keyword evidence="4" id="KW-1185">Reference proteome</keyword>
<dbReference type="InterPro" id="IPR036869">
    <property type="entry name" value="J_dom_sf"/>
</dbReference>
<dbReference type="InterPro" id="IPR001623">
    <property type="entry name" value="DnaJ_domain"/>
</dbReference>
<evidence type="ECO:0000259" key="2">
    <source>
        <dbReference type="PROSITE" id="PS50076"/>
    </source>
</evidence>
<name>A0A6G1JUN0_9PLEO</name>
<feature type="domain" description="J" evidence="2">
    <location>
        <begin position="101"/>
        <end position="172"/>
    </location>
</feature>
<feature type="compositionally biased region" description="Polar residues" evidence="1">
    <location>
        <begin position="26"/>
        <end position="35"/>
    </location>
</feature>
<reference evidence="3" key="1">
    <citation type="journal article" date="2020" name="Stud. Mycol.">
        <title>101 Dothideomycetes genomes: a test case for predicting lifestyles and emergence of pathogens.</title>
        <authorList>
            <person name="Haridas S."/>
            <person name="Albert R."/>
            <person name="Binder M."/>
            <person name="Bloem J."/>
            <person name="Labutti K."/>
            <person name="Salamov A."/>
            <person name="Andreopoulos B."/>
            <person name="Baker S."/>
            <person name="Barry K."/>
            <person name="Bills G."/>
            <person name="Bluhm B."/>
            <person name="Cannon C."/>
            <person name="Castanera R."/>
            <person name="Culley D."/>
            <person name="Daum C."/>
            <person name="Ezra D."/>
            <person name="Gonzalez J."/>
            <person name="Henrissat B."/>
            <person name="Kuo A."/>
            <person name="Liang C."/>
            <person name="Lipzen A."/>
            <person name="Lutzoni F."/>
            <person name="Magnuson J."/>
            <person name="Mondo S."/>
            <person name="Nolan M."/>
            <person name="Ohm R."/>
            <person name="Pangilinan J."/>
            <person name="Park H.-J."/>
            <person name="Ramirez L."/>
            <person name="Alfaro M."/>
            <person name="Sun H."/>
            <person name="Tritt A."/>
            <person name="Yoshinaga Y."/>
            <person name="Zwiers L.-H."/>
            <person name="Turgeon B."/>
            <person name="Goodwin S."/>
            <person name="Spatafora J."/>
            <person name="Crous P."/>
            <person name="Grigoriev I."/>
        </authorList>
    </citation>
    <scope>NUCLEOTIDE SEQUENCE</scope>
    <source>
        <strain evidence="3">CBS 279.74</strain>
    </source>
</reference>
<evidence type="ECO:0000313" key="4">
    <source>
        <dbReference type="Proteomes" id="UP000799428"/>
    </source>
</evidence>
<feature type="region of interest" description="Disordered" evidence="1">
    <location>
        <begin position="22"/>
        <end position="50"/>
    </location>
</feature>
<gene>
    <name evidence="3" type="ORF">K504DRAFT_462819</name>
</gene>